<gene>
    <name evidence="2" type="ORF">BJ322DRAFT_494463</name>
</gene>
<reference evidence="2" key="2">
    <citation type="submission" date="2020-11" db="EMBL/GenBank/DDBJ databases">
        <authorList>
            <consortium name="DOE Joint Genome Institute"/>
            <person name="Kuo A."/>
            <person name="Miyauchi S."/>
            <person name="Kiss E."/>
            <person name="Drula E."/>
            <person name="Kohler A."/>
            <person name="Sanchez-Garcia M."/>
            <person name="Andreopoulos B."/>
            <person name="Barry K.W."/>
            <person name="Bonito G."/>
            <person name="Buee M."/>
            <person name="Carver A."/>
            <person name="Chen C."/>
            <person name="Cichocki N."/>
            <person name="Clum A."/>
            <person name="Culley D."/>
            <person name="Crous P.W."/>
            <person name="Fauchery L."/>
            <person name="Girlanda M."/>
            <person name="Hayes R."/>
            <person name="Keri Z."/>
            <person name="Labutti K."/>
            <person name="Lipzen A."/>
            <person name="Lombard V."/>
            <person name="Magnuson J."/>
            <person name="Maillard F."/>
            <person name="Morin E."/>
            <person name="Murat C."/>
            <person name="Nolan M."/>
            <person name="Ohm R."/>
            <person name="Pangilinan J."/>
            <person name="Pereira M."/>
            <person name="Perotto S."/>
            <person name="Peter M."/>
            <person name="Riley R."/>
            <person name="Sitrit Y."/>
            <person name="Stielow B."/>
            <person name="Szollosi G."/>
            <person name="Zifcakova L."/>
            <person name="Stursova M."/>
            <person name="Spatafora J.W."/>
            <person name="Tedersoo L."/>
            <person name="Vaario L.-M."/>
            <person name="Yamada A."/>
            <person name="Yan M."/>
            <person name="Wang P."/>
            <person name="Xu J."/>
            <person name="Bruns T."/>
            <person name="Baldrian P."/>
            <person name="Vilgalys R."/>
            <person name="Henrissat B."/>
            <person name="Grigoriev I.V."/>
            <person name="Hibbett D."/>
            <person name="Nagy L.G."/>
            <person name="Martin F.M."/>
        </authorList>
    </citation>
    <scope>NUCLEOTIDE SEQUENCE</scope>
    <source>
        <strain evidence="2">UH-Tt-Lm1</strain>
    </source>
</reference>
<feature type="compositionally biased region" description="Acidic residues" evidence="1">
    <location>
        <begin position="34"/>
        <end position="47"/>
    </location>
</feature>
<protein>
    <submittedName>
        <fullName evidence="2">Uncharacterized protein</fullName>
    </submittedName>
</protein>
<comment type="caution">
    <text evidence="2">The sequence shown here is derived from an EMBL/GenBank/DDBJ whole genome shotgun (WGS) entry which is preliminary data.</text>
</comment>
<proteinExistence type="predicted"/>
<keyword evidence="3" id="KW-1185">Reference proteome</keyword>
<dbReference type="Proteomes" id="UP000736335">
    <property type="component" value="Unassembled WGS sequence"/>
</dbReference>
<reference evidence="2" key="1">
    <citation type="journal article" date="2020" name="Nat. Commun.">
        <title>Large-scale genome sequencing of mycorrhizal fungi provides insights into the early evolution of symbiotic traits.</title>
        <authorList>
            <person name="Miyauchi S."/>
            <person name="Kiss E."/>
            <person name="Kuo A."/>
            <person name="Drula E."/>
            <person name="Kohler A."/>
            <person name="Sanchez-Garcia M."/>
            <person name="Morin E."/>
            <person name="Andreopoulos B."/>
            <person name="Barry K.W."/>
            <person name="Bonito G."/>
            <person name="Buee M."/>
            <person name="Carver A."/>
            <person name="Chen C."/>
            <person name="Cichocki N."/>
            <person name="Clum A."/>
            <person name="Culley D."/>
            <person name="Crous P.W."/>
            <person name="Fauchery L."/>
            <person name="Girlanda M."/>
            <person name="Hayes R.D."/>
            <person name="Keri Z."/>
            <person name="LaButti K."/>
            <person name="Lipzen A."/>
            <person name="Lombard V."/>
            <person name="Magnuson J."/>
            <person name="Maillard F."/>
            <person name="Murat C."/>
            <person name="Nolan M."/>
            <person name="Ohm R.A."/>
            <person name="Pangilinan J."/>
            <person name="Pereira M.F."/>
            <person name="Perotto S."/>
            <person name="Peter M."/>
            <person name="Pfister S."/>
            <person name="Riley R."/>
            <person name="Sitrit Y."/>
            <person name="Stielow J.B."/>
            <person name="Szollosi G."/>
            <person name="Zifcakova L."/>
            <person name="Stursova M."/>
            <person name="Spatafora J.W."/>
            <person name="Tedersoo L."/>
            <person name="Vaario L.M."/>
            <person name="Yamada A."/>
            <person name="Yan M."/>
            <person name="Wang P."/>
            <person name="Xu J."/>
            <person name="Bruns T."/>
            <person name="Baldrian P."/>
            <person name="Vilgalys R."/>
            <person name="Dunand C."/>
            <person name="Henrissat B."/>
            <person name="Grigoriev I.V."/>
            <person name="Hibbett D."/>
            <person name="Nagy L.G."/>
            <person name="Martin F.M."/>
        </authorList>
    </citation>
    <scope>NUCLEOTIDE SEQUENCE</scope>
    <source>
        <strain evidence="2">UH-Tt-Lm1</strain>
    </source>
</reference>
<name>A0A9P6H4H3_9AGAM</name>
<evidence type="ECO:0000313" key="3">
    <source>
        <dbReference type="Proteomes" id="UP000736335"/>
    </source>
</evidence>
<dbReference type="OrthoDB" id="3299456at2759"/>
<accession>A0A9P6H4H3</accession>
<organism evidence="2 3">
    <name type="scientific">Thelephora terrestris</name>
    <dbReference type="NCBI Taxonomy" id="56493"/>
    <lineage>
        <taxon>Eukaryota</taxon>
        <taxon>Fungi</taxon>
        <taxon>Dikarya</taxon>
        <taxon>Basidiomycota</taxon>
        <taxon>Agaricomycotina</taxon>
        <taxon>Agaricomycetes</taxon>
        <taxon>Thelephorales</taxon>
        <taxon>Thelephoraceae</taxon>
        <taxon>Thelephora</taxon>
    </lineage>
</organism>
<feature type="region of interest" description="Disordered" evidence="1">
    <location>
        <begin position="34"/>
        <end position="61"/>
    </location>
</feature>
<dbReference type="AlphaFoldDB" id="A0A9P6H4H3"/>
<dbReference type="EMBL" id="WIUZ02000023">
    <property type="protein sequence ID" value="KAF9778333.1"/>
    <property type="molecule type" value="Genomic_DNA"/>
</dbReference>
<sequence>MRFKIFPRVIRAGAGPHDLGPGERREDAFPELTEWPDAEPESGDEDLGGQWNPTTDGNSPELDIVIHNMQYDEEYDNWDVIADYVFQHSIATSVLLHHGDIARIREVGGEGDISSLLDTHMPRIDVDEGGVGWIKFGGHNFCTQSPSLAKAP</sequence>
<evidence type="ECO:0000313" key="2">
    <source>
        <dbReference type="EMBL" id="KAF9778333.1"/>
    </source>
</evidence>
<evidence type="ECO:0000256" key="1">
    <source>
        <dbReference type="SAM" id="MobiDB-lite"/>
    </source>
</evidence>